<accession>A0AAF0QA28</accession>
<reference evidence="2" key="1">
    <citation type="submission" date="2023-08" db="EMBL/GenBank/DDBJ databases">
        <title>A de novo genome assembly of Solanum verrucosum Schlechtendal, a Mexican diploid species geographically isolated from the other diploid A-genome species in potato relatives.</title>
        <authorList>
            <person name="Hosaka K."/>
        </authorList>
    </citation>
    <scope>NUCLEOTIDE SEQUENCE</scope>
    <source>
        <tissue evidence="2">Young leaves</tissue>
    </source>
</reference>
<dbReference type="InterPro" id="IPR026960">
    <property type="entry name" value="RVT-Znf"/>
</dbReference>
<dbReference type="AlphaFoldDB" id="A0AAF0QA28"/>
<gene>
    <name evidence="2" type="ORF">MTR67_012628</name>
</gene>
<name>A0AAF0QA28_SOLVR</name>
<feature type="domain" description="Reverse transcriptase zinc-binding" evidence="1">
    <location>
        <begin position="100"/>
        <end position="164"/>
    </location>
</feature>
<keyword evidence="3" id="KW-1185">Reference proteome</keyword>
<dbReference type="Pfam" id="PF13966">
    <property type="entry name" value="zf-RVT"/>
    <property type="match status" value="1"/>
</dbReference>
<organism evidence="2 3">
    <name type="scientific">Solanum verrucosum</name>
    <dbReference type="NCBI Taxonomy" id="315347"/>
    <lineage>
        <taxon>Eukaryota</taxon>
        <taxon>Viridiplantae</taxon>
        <taxon>Streptophyta</taxon>
        <taxon>Embryophyta</taxon>
        <taxon>Tracheophyta</taxon>
        <taxon>Spermatophyta</taxon>
        <taxon>Magnoliopsida</taxon>
        <taxon>eudicotyledons</taxon>
        <taxon>Gunneridae</taxon>
        <taxon>Pentapetalae</taxon>
        <taxon>asterids</taxon>
        <taxon>lamiids</taxon>
        <taxon>Solanales</taxon>
        <taxon>Solanaceae</taxon>
        <taxon>Solanoideae</taxon>
        <taxon>Solaneae</taxon>
        <taxon>Solanum</taxon>
    </lineage>
</organism>
<dbReference type="Proteomes" id="UP001234989">
    <property type="component" value="Chromosome 3"/>
</dbReference>
<evidence type="ECO:0000313" key="3">
    <source>
        <dbReference type="Proteomes" id="UP001234989"/>
    </source>
</evidence>
<protein>
    <recommendedName>
        <fullName evidence="1">Reverse transcriptase zinc-binding domain-containing protein</fullName>
    </recommendedName>
</protein>
<dbReference type="EMBL" id="CP133614">
    <property type="protein sequence ID" value="WMV19243.1"/>
    <property type="molecule type" value="Genomic_DNA"/>
</dbReference>
<proteinExistence type="predicted"/>
<sequence length="175" mass="20465">MCKLRDTVDDLIWWRTGKGSISFWFDNRTTQGPLYFLMEDFTRYQDVNVNEVFKEGVWDWAILIPHPNDYIKEIIARFPITINQNKEDITVWTVSELGAFTVSFARESVRQMRNISQFDSRLWYKDVPYKMSFTALRAILSILLTDDEISRFGITLSNDCSCCIGESMTPRSESS</sequence>
<evidence type="ECO:0000259" key="1">
    <source>
        <dbReference type="Pfam" id="PF13966"/>
    </source>
</evidence>
<evidence type="ECO:0000313" key="2">
    <source>
        <dbReference type="EMBL" id="WMV19243.1"/>
    </source>
</evidence>